<evidence type="ECO:0000256" key="1">
    <source>
        <dbReference type="ARBA" id="ARBA00008779"/>
    </source>
</evidence>
<protein>
    <submittedName>
        <fullName evidence="4">Sulfatase-like hydrolase/transferase</fullName>
    </submittedName>
</protein>
<dbReference type="Gene3D" id="3.40.720.10">
    <property type="entry name" value="Alkaline Phosphatase, subunit A"/>
    <property type="match status" value="1"/>
</dbReference>
<dbReference type="Proteomes" id="UP000617628">
    <property type="component" value="Unassembled WGS sequence"/>
</dbReference>
<dbReference type="Pfam" id="PF00884">
    <property type="entry name" value="Sulfatase"/>
    <property type="match status" value="1"/>
</dbReference>
<feature type="domain" description="Sulfatase N-terminal" evidence="3">
    <location>
        <begin position="29"/>
        <end position="340"/>
    </location>
</feature>
<name>A0A934S3H9_9BACT</name>
<dbReference type="SUPFAM" id="SSF53649">
    <property type="entry name" value="Alkaline phosphatase-like"/>
    <property type="match status" value="1"/>
</dbReference>
<dbReference type="AlphaFoldDB" id="A0A934S3H9"/>
<evidence type="ECO:0000259" key="3">
    <source>
        <dbReference type="Pfam" id="PF00884"/>
    </source>
</evidence>
<dbReference type="Gene3D" id="3.30.1120.10">
    <property type="match status" value="1"/>
</dbReference>
<comment type="caution">
    <text evidence="4">The sequence shown here is derived from an EMBL/GenBank/DDBJ whole genome shotgun (WGS) entry which is preliminary data.</text>
</comment>
<evidence type="ECO:0000313" key="4">
    <source>
        <dbReference type="EMBL" id="MBK1879117.1"/>
    </source>
</evidence>
<organism evidence="4 5">
    <name type="scientific">Pelagicoccus mobilis</name>
    <dbReference type="NCBI Taxonomy" id="415221"/>
    <lineage>
        <taxon>Bacteria</taxon>
        <taxon>Pseudomonadati</taxon>
        <taxon>Verrucomicrobiota</taxon>
        <taxon>Opitutia</taxon>
        <taxon>Puniceicoccales</taxon>
        <taxon>Pelagicoccaceae</taxon>
        <taxon>Pelagicoccus</taxon>
    </lineage>
</organism>
<comment type="similarity">
    <text evidence="1">Belongs to the sulfatase family.</text>
</comment>
<gene>
    <name evidence="4" type="ORF">JIN87_19690</name>
</gene>
<keyword evidence="5" id="KW-1185">Reference proteome</keyword>
<proteinExistence type="inferred from homology"/>
<dbReference type="InterPro" id="IPR000917">
    <property type="entry name" value="Sulfatase_N"/>
</dbReference>
<accession>A0A934S3H9</accession>
<dbReference type="InterPro" id="IPR017850">
    <property type="entry name" value="Alkaline_phosphatase_core_sf"/>
</dbReference>
<evidence type="ECO:0000256" key="2">
    <source>
        <dbReference type="ARBA" id="ARBA00022801"/>
    </source>
</evidence>
<dbReference type="GO" id="GO:0004065">
    <property type="term" value="F:arylsulfatase activity"/>
    <property type="evidence" value="ECO:0007669"/>
    <property type="project" value="TreeGrafter"/>
</dbReference>
<keyword evidence="2 4" id="KW-0378">Hydrolase</keyword>
<reference evidence="4" key="1">
    <citation type="submission" date="2021-01" db="EMBL/GenBank/DDBJ databases">
        <title>Modified the classification status of verrucomicrobia.</title>
        <authorList>
            <person name="Feng X."/>
        </authorList>
    </citation>
    <scope>NUCLEOTIDE SEQUENCE</scope>
    <source>
        <strain evidence="4">KCTC 13126</strain>
    </source>
</reference>
<dbReference type="RefSeq" id="WP_200357330.1">
    <property type="nucleotide sequence ID" value="NZ_JAENIL010000041.1"/>
</dbReference>
<dbReference type="PANTHER" id="PTHR42693:SF53">
    <property type="entry name" value="ENDO-4-O-SULFATASE"/>
    <property type="match status" value="1"/>
</dbReference>
<dbReference type="EMBL" id="JAENIL010000041">
    <property type="protein sequence ID" value="MBK1879117.1"/>
    <property type="molecule type" value="Genomic_DNA"/>
</dbReference>
<dbReference type="PANTHER" id="PTHR42693">
    <property type="entry name" value="ARYLSULFATASE FAMILY MEMBER"/>
    <property type="match status" value="1"/>
</dbReference>
<evidence type="ECO:0000313" key="5">
    <source>
        <dbReference type="Proteomes" id="UP000617628"/>
    </source>
</evidence>
<sequence length="605" mass="67427">MTPFYRALFVGPILFLLSYAPVCVAKERPNILIVLTDDQGRDDFGYRNPYVYETPYLDRLRSQSLEFSRFYVNQTCAPTRASLLTGRHFLETGVWGVHGGQDYLNLDETTFAERLLELGYATAFYGKWHSGKTDGYLPWDRGFEEGELAHLYRHENGIFYTREGEVRTKGWTGRSLAEKASQYLRARSKAGDGRPFCLYLSMLAPHGPWYAPEERVTKYRKRGYSKSLAEFAGMIEELDGNIGRVLEALDESGLADDTVVLFFSDNGPIMNSGRKDMADHVGKDWELRNPSQLRGNKGTVYENGVRVPLFARWPGRIRAGESTQLSHVVDIFPTLLELAGERPDARKGDAPLRGHSLLPVMLHGAELPPRSLFIASDHAQVPGGRHRYDFLSSAKLLEGEVQDLALREGNRKLVRRGGRIELFDIENDPSELRDLSKVEPEVSERMSRQLLDTFESIRDSGRAFQAPVFRIGVDEDRASFVFACAPSELYGSVKYGSHATTGWARVGDGQAHRVDVVQEGWFSVILHVAGGKKGARVKIEVGKSSLVGDLTEGNRTKLGRIYLAKGDGVLSCVLKSLSADGGVFESLKAIEFIGDGATQGAFYSF</sequence>
<dbReference type="InterPro" id="IPR050738">
    <property type="entry name" value="Sulfatase"/>
</dbReference>